<reference evidence="1" key="1">
    <citation type="submission" date="2017-11" db="EMBL/GenBank/DDBJ databases">
        <title>Comparative genomic and phylogenomic analyses of the family Idiomarinaceae.</title>
        <authorList>
            <person name="Liu Y."/>
            <person name="Shao Z."/>
        </authorList>
    </citation>
    <scope>NUCLEOTIDE SEQUENCE</scope>
    <source>
        <strain evidence="1">PIN1</strain>
    </source>
</reference>
<organism evidence="1 2">
    <name type="scientific">Pseudidiomarina tainanensis</name>
    <dbReference type="NCBI Taxonomy" id="502365"/>
    <lineage>
        <taxon>Bacteria</taxon>
        <taxon>Pseudomonadati</taxon>
        <taxon>Pseudomonadota</taxon>
        <taxon>Gammaproteobacteria</taxon>
        <taxon>Alteromonadales</taxon>
        <taxon>Idiomarinaceae</taxon>
        <taxon>Pseudidiomarina</taxon>
    </lineage>
</organism>
<keyword evidence="2" id="KW-1185">Reference proteome</keyword>
<comment type="caution">
    <text evidence="1">The sequence shown here is derived from an EMBL/GenBank/DDBJ whole genome shotgun (WGS) entry which is preliminary data.</text>
</comment>
<accession>A0ACD2HI97</accession>
<proteinExistence type="predicted"/>
<evidence type="ECO:0000313" key="2">
    <source>
        <dbReference type="Proteomes" id="UP000293092"/>
    </source>
</evidence>
<protein>
    <submittedName>
        <fullName evidence="1">Imidazole glycerol phosphate synthase subunit HisH</fullName>
    </submittedName>
</protein>
<dbReference type="EMBL" id="PIQJ01000001">
    <property type="protein sequence ID" value="RZQ56290.1"/>
    <property type="molecule type" value="Genomic_DNA"/>
</dbReference>
<evidence type="ECO:0000313" key="1">
    <source>
        <dbReference type="EMBL" id="RZQ56290.1"/>
    </source>
</evidence>
<name>A0ACD2HI97_9GAMM</name>
<sequence length="207" mass="23460">MITIINYGMGNLGSISNMFRYIGVESKVTSNLDEIRDAEKILLPGVGAFDAAMTKVNESGIREVLDYKTLEEKVPVLGICLGMQLLTARSDEGKLAGLGYIDAETKAFRGRIEREYRVPHMGWNVVNSNFERQCSLVDGFQNLDEVRFYFVHSYFVEVHSSENSLMTCDYGLKFDCGIIKDNIMGVQFHPEKSHKFGMRLLKNFSEM</sequence>
<dbReference type="Proteomes" id="UP000293092">
    <property type="component" value="Unassembled WGS sequence"/>
</dbReference>
<gene>
    <name evidence="1" type="primary">hisH</name>
    <name evidence="1" type="ORF">CWI82_02985</name>
</gene>